<dbReference type="AlphaFoldDB" id="A0A7J7D5E8"/>
<proteinExistence type="predicted"/>
<keyword evidence="4" id="KW-1185">Reference proteome</keyword>
<feature type="region of interest" description="Disordered" evidence="1">
    <location>
        <begin position="175"/>
        <end position="201"/>
    </location>
</feature>
<dbReference type="EMBL" id="JAAARO010000010">
    <property type="protein sequence ID" value="KAF5741508.1"/>
    <property type="molecule type" value="Genomic_DNA"/>
</dbReference>
<feature type="region of interest" description="Disordered" evidence="1">
    <location>
        <begin position="34"/>
        <end position="54"/>
    </location>
</feature>
<accession>A0A7J7D5E8</accession>
<dbReference type="FunCoup" id="A0A7J7D5E8">
    <property type="interactions" value="890"/>
</dbReference>
<feature type="compositionally biased region" description="Low complexity" evidence="1">
    <location>
        <begin position="323"/>
        <end position="334"/>
    </location>
</feature>
<feature type="domain" description="DUF1421" evidence="2">
    <location>
        <begin position="480"/>
        <end position="523"/>
    </location>
</feature>
<dbReference type="PANTHER" id="PTHR31805:SF16">
    <property type="entry name" value="FORMIN-LIKE PROTEIN (DUF1421)"/>
    <property type="match status" value="1"/>
</dbReference>
<dbReference type="OrthoDB" id="549883at2759"/>
<feature type="region of interest" description="Disordered" evidence="1">
    <location>
        <begin position="309"/>
        <end position="356"/>
    </location>
</feature>
<evidence type="ECO:0000256" key="1">
    <source>
        <dbReference type="SAM" id="MobiDB-lite"/>
    </source>
</evidence>
<protein>
    <submittedName>
        <fullName evidence="3">Putative structural constituent of cell wall</fullName>
    </submittedName>
</protein>
<dbReference type="InParanoid" id="A0A7J7D5E8"/>
<evidence type="ECO:0000259" key="2">
    <source>
        <dbReference type="Pfam" id="PF07223"/>
    </source>
</evidence>
<evidence type="ECO:0000313" key="3">
    <source>
        <dbReference type="EMBL" id="KAF5741508.1"/>
    </source>
</evidence>
<gene>
    <name evidence="3" type="ORF">HS088_TW10G00506</name>
</gene>
<sequence length="528" mass="58056">MASGSSGRANSGSNGFDFASADILYSYEDYNINQDSSNGGHSSDPVVGSNSSKDFHKSTMTRLSVFPATSYGQPEDSFNQDVSSIVEKSMKKYFGNLMRFLEGISSRLSQLEVYCYNLDKSIGEMQSDLSCDHGEEDLKLKSLEKHLQEVHRSIQILRDKQELADTPKELAKLQLVQKESSSSTQSQSNEDKSSPSASDAKKTENFLEMHNQQLALALAHQVAPQQQPVVLPSQPAPQNVIQQQPYYLSANQLPTPVSQTQHPQSQYLPSDSQYWTPPIHEISRIPQPAQSQVNQTPPIQPFPQYQLQWPQQSPQQVPPPQQPSIQPQVRPQSSIVYPPYSSGQPTNASPERLPSSMPMQVSFSSVPPVSSCADAMLYGYTGASRTGPQQPSPQQVKVPFGAQPGDGYGVVGPHQGLPPPGSAYMMYDSEGARAHHPARQPHFPQGEYTPANLSLQNPQPSAAAMVRNPNHSQFVRNHPYNELIEKLMSLGFSGDHVVSVIQRMEESGQHADFNSVFNRLIAKSSGVS</sequence>
<dbReference type="Proteomes" id="UP000593562">
    <property type="component" value="Unassembled WGS sequence"/>
</dbReference>
<feature type="region of interest" description="Disordered" evidence="1">
    <location>
        <begin position="254"/>
        <end position="276"/>
    </location>
</feature>
<feature type="compositionally biased region" description="Polar residues" evidence="1">
    <location>
        <begin position="254"/>
        <end position="275"/>
    </location>
</feature>
<reference evidence="3 4" key="1">
    <citation type="journal article" date="2020" name="Nat. Commun.">
        <title>Genome of Tripterygium wilfordii and identification of cytochrome P450 involved in triptolide biosynthesis.</title>
        <authorList>
            <person name="Tu L."/>
            <person name="Su P."/>
            <person name="Zhang Z."/>
            <person name="Gao L."/>
            <person name="Wang J."/>
            <person name="Hu T."/>
            <person name="Zhou J."/>
            <person name="Zhang Y."/>
            <person name="Zhao Y."/>
            <person name="Liu Y."/>
            <person name="Song Y."/>
            <person name="Tong Y."/>
            <person name="Lu Y."/>
            <person name="Yang J."/>
            <person name="Xu C."/>
            <person name="Jia M."/>
            <person name="Peters R.J."/>
            <person name="Huang L."/>
            <person name="Gao W."/>
        </authorList>
    </citation>
    <scope>NUCLEOTIDE SEQUENCE [LARGE SCALE GENOMIC DNA]</scope>
    <source>
        <strain evidence="4">cv. XIE 37</strain>
        <tissue evidence="3">Leaf</tissue>
    </source>
</reference>
<name>A0A7J7D5E8_TRIWF</name>
<comment type="caution">
    <text evidence="3">The sequence shown here is derived from an EMBL/GenBank/DDBJ whole genome shotgun (WGS) entry which is preliminary data.</text>
</comment>
<dbReference type="InterPro" id="IPR010820">
    <property type="entry name" value="DUF1421"/>
</dbReference>
<dbReference type="PANTHER" id="PTHR31805">
    <property type="entry name" value="RECEPTOR-LIKE KINASE, PUTATIVE (DUF1421)-RELATED"/>
    <property type="match status" value="1"/>
</dbReference>
<evidence type="ECO:0000313" key="4">
    <source>
        <dbReference type="Proteomes" id="UP000593562"/>
    </source>
</evidence>
<dbReference type="Pfam" id="PF07223">
    <property type="entry name" value="DUF1421"/>
    <property type="match status" value="1"/>
</dbReference>
<organism evidence="3 4">
    <name type="scientific">Tripterygium wilfordii</name>
    <name type="common">Thunder God vine</name>
    <dbReference type="NCBI Taxonomy" id="458696"/>
    <lineage>
        <taxon>Eukaryota</taxon>
        <taxon>Viridiplantae</taxon>
        <taxon>Streptophyta</taxon>
        <taxon>Embryophyta</taxon>
        <taxon>Tracheophyta</taxon>
        <taxon>Spermatophyta</taxon>
        <taxon>Magnoliopsida</taxon>
        <taxon>eudicotyledons</taxon>
        <taxon>Gunneridae</taxon>
        <taxon>Pentapetalae</taxon>
        <taxon>rosids</taxon>
        <taxon>fabids</taxon>
        <taxon>Celastrales</taxon>
        <taxon>Celastraceae</taxon>
        <taxon>Tripterygium</taxon>
    </lineage>
</organism>
<feature type="compositionally biased region" description="Basic and acidic residues" evidence="1">
    <location>
        <begin position="189"/>
        <end position="201"/>
    </location>
</feature>
<feature type="compositionally biased region" description="Low complexity" evidence="1">
    <location>
        <begin position="177"/>
        <end position="188"/>
    </location>
</feature>